<sequence length="51" mass="5010">MIVGTPGVDEGGGEGWGETPGVIVFIGEGIGVVDGKGVVVFVGMGEEYGAQ</sequence>
<comment type="caution">
    <text evidence="1">The sequence shown here is derived from an EMBL/GenBank/DDBJ whole genome shotgun (WGS) entry which is preliminary data.</text>
</comment>
<dbReference type="EMBL" id="LBWP01000009">
    <property type="protein sequence ID" value="KKR11252.1"/>
    <property type="molecule type" value="Genomic_DNA"/>
</dbReference>
<dbReference type="STRING" id="1618550.UT39_C0009G0012"/>
<protein>
    <submittedName>
        <fullName evidence="1">Uncharacterized protein</fullName>
    </submittedName>
</protein>
<dbReference type="AlphaFoldDB" id="A0A0G0RC37"/>
<accession>A0A0G0RC37</accession>
<evidence type="ECO:0000313" key="2">
    <source>
        <dbReference type="Proteomes" id="UP000034246"/>
    </source>
</evidence>
<organism evidence="1 2">
    <name type="scientific">Candidatus Woesebacteria bacterium GW2011_GWA1_39_21</name>
    <dbReference type="NCBI Taxonomy" id="1618550"/>
    <lineage>
        <taxon>Bacteria</taxon>
        <taxon>Candidatus Woeseibacteriota</taxon>
    </lineage>
</organism>
<name>A0A0G0RC37_9BACT</name>
<dbReference type="Proteomes" id="UP000034246">
    <property type="component" value="Unassembled WGS sequence"/>
</dbReference>
<gene>
    <name evidence="1" type="ORF">UT39_C0009G0012</name>
</gene>
<evidence type="ECO:0000313" key="1">
    <source>
        <dbReference type="EMBL" id="KKR11252.1"/>
    </source>
</evidence>
<reference evidence="1 2" key="1">
    <citation type="journal article" date="2015" name="Nature">
        <title>rRNA introns, odd ribosomes, and small enigmatic genomes across a large radiation of phyla.</title>
        <authorList>
            <person name="Brown C.T."/>
            <person name="Hug L.A."/>
            <person name="Thomas B.C."/>
            <person name="Sharon I."/>
            <person name="Castelle C.J."/>
            <person name="Singh A."/>
            <person name="Wilkins M.J."/>
            <person name="Williams K.H."/>
            <person name="Banfield J.F."/>
        </authorList>
    </citation>
    <scope>NUCLEOTIDE SEQUENCE [LARGE SCALE GENOMIC DNA]</scope>
</reference>
<proteinExistence type="predicted"/>